<evidence type="ECO:0000313" key="1">
    <source>
        <dbReference type="EMBL" id="GBP01214.1"/>
    </source>
</evidence>
<sequence length="107" mass="11523">MATAVCSERGRQYVRTLDLSSAAPKFMTVINLTAAAAPNWSQAVSTCAWRSKLNIAPFPVTIRALALLRTLFAPSPLNFANLKIRPAASREFVVIIPAGVRRGVPDA</sequence>
<dbReference type="Proteomes" id="UP000299102">
    <property type="component" value="Unassembled WGS sequence"/>
</dbReference>
<reference evidence="1 2" key="1">
    <citation type="journal article" date="2019" name="Commun. Biol.">
        <title>The bagworm genome reveals a unique fibroin gene that provides high tensile strength.</title>
        <authorList>
            <person name="Kono N."/>
            <person name="Nakamura H."/>
            <person name="Ohtoshi R."/>
            <person name="Tomita M."/>
            <person name="Numata K."/>
            <person name="Arakawa K."/>
        </authorList>
    </citation>
    <scope>NUCLEOTIDE SEQUENCE [LARGE SCALE GENOMIC DNA]</scope>
</reference>
<gene>
    <name evidence="1" type="ORF">EVAR_84483_1</name>
</gene>
<proteinExistence type="predicted"/>
<comment type="caution">
    <text evidence="1">The sequence shown here is derived from an EMBL/GenBank/DDBJ whole genome shotgun (WGS) entry which is preliminary data.</text>
</comment>
<accession>A0A4C1SGS3</accession>
<evidence type="ECO:0000313" key="2">
    <source>
        <dbReference type="Proteomes" id="UP000299102"/>
    </source>
</evidence>
<name>A0A4C1SGS3_EUMVA</name>
<dbReference type="EMBL" id="BGZK01003433">
    <property type="protein sequence ID" value="GBP01214.1"/>
    <property type="molecule type" value="Genomic_DNA"/>
</dbReference>
<keyword evidence="2" id="KW-1185">Reference proteome</keyword>
<protein>
    <submittedName>
        <fullName evidence="1">Uncharacterized protein</fullName>
    </submittedName>
</protein>
<organism evidence="1 2">
    <name type="scientific">Eumeta variegata</name>
    <name type="common">Bagworm moth</name>
    <name type="synonym">Eumeta japonica</name>
    <dbReference type="NCBI Taxonomy" id="151549"/>
    <lineage>
        <taxon>Eukaryota</taxon>
        <taxon>Metazoa</taxon>
        <taxon>Ecdysozoa</taxon>
        <taxon>Arthropoda</taxon>
        <taxon>Hexapoda</taxon>
        <taxon>Insecta</taxon>
        <taxon>Pterygota</taxon>
        <taxon>Neoptera</taxon>
        <taxon>Endopterygota</taxon>
        <taxon>Lepidoptera</taxon>
        <taxon>Glossata</taxon>
        <taxon>Ditrysia</taxon>
        <taxon>Tineoidea</taxon>
        <taxon>Psychidae</taxon>
        <taxon>Oiketicinae</taxon>
        <taxon>Eumeta</taxon>
    </lineage>
</organism>
<dbReference type="AlphaFoldDB" id="A0A4C1SGS3"/>